<gene>
    <name evidence="1" type="ORF">AB3G37_12825</name>
</gene>
<reference evidence="1" key="1">
    <citation type="submission" date="2024-07" db="EMBL/GenBank/DDBJ databases">
        <authorList>
            <person name="Biller S.J."/>
        </authorList>
    </citation>
    <scope>NUCLEOTIDE SEQUENCE</scope>
    <source>
        <strain evidence="1">WC2420</strain>
    </source>
</reference>
<dbReference type="EMBL" id="CP165628">
    <property type="protein sequence ID" value="XDU70476.1"/>
    <property type="molecule type" value="Genomic_DNA"/>
</dbReference>
<protein>
    <submittedName>
        <fullName evidence="1">Uncharacterized protein</fullName>
    </submittedName>
</protein>
<dbReference type="RefSeq" id="WP_369788008.1">
    <property type="nucleotide sequence ID" value="NZ_CP165628.1"/>
</dbReference>
<proteinExistence type="predicted"/>
<evidence type="ECO:0000313" key="1">
    <source>
        <dbReference type="EMBL" id="XDU70476.1"/>
    </source>
</evidence>
<dbReference type="AlphaFoldDB" id="A0AB39VLM6"/>
<sequence length="366" mass="40354">MLGGTLLIPIAGLFTYLGKKLFYQTRLAELTNNAVQPYSQNSGLSLPTAANNCLEIITKVRSWLNTDKTGWPLAGALWDTLFNQHGDLDFEHANTLLRLLNITDTDSKDRLKMNESIQLALSSIISLIGMQHSWNIDRLIYIIGVFTDAPLKSLSSQWLCFGAIIANQLGLSYATVEDLFKIAKSAFIDAGLIPVHLTAIRQIALLDDDRLPAQSQSIFATALKNLGLNIIQTSELQNTLFASLIADKRLAASLQQLMFMPSLGMQYENFHLMLSNAINEQSGLIALALRQLPQLNVDRLIAALRQGKLAVSLYHEINTLNQIKSVAGLALRTDITSHGLLLPLGNPQEIPVLFRQLPESPDNLTT</sequence>
<accession>A0AB39VLM6</accession>
<organism evidence="1">
    <name type="scientific">Rouxiella sp. WC2420</name>
    <dbReference type="NCBI Taxonomy" id="3234145"/>
    <lineage>
        <taxon>Bacteria</taxon>
        <taxon>Pseudomonadati</taxon>
        <taxon>Pseudomonadota</taxon>
        <taxon>Gammaproteobacteria</taxon>
        <taxon>Enterobacterales</taxon>
        <taxon>Yersiniaceae</taxon>
        <taxon>Rouxiella</taxon>
    </lineage>
</organism>
<name>A0AB39VLM6_9GAMM</name>